<reference evidence="11 12" key="1">
    <citation type="submission" date="2023-05" db="EMBL/GenBank/DDBJ databases">
        <title>Draft genome sequence of Streptomyces sp. B-S-A6 isolated from a cave soil in Thailand.</title>
        <authorList>
            <person name="Chamroensaksri N."/>
            <person name="Muangham S."/>
        </authorList>
    </citation>
    <scope>NUCLEOTIDE SEQUENCE [LARGE SCALE GENOMIC DNA]</scope>
    <source>
        <strain evidence="11 12">B-S-A6</strain>
    </source>
</reference>
<evidence type="ECO:0000256" key="3">
    <source>
        <dbReference type="ARBA" id="ARBA00022475"/>
    </source>
</evidence>
<evidence type="ECO:0000259" key="10">
    <source>
        <dbReference type="Pfam" id="PF04290"/>
    </source>
</evidence>
<evidence type="ECO:0000256" key="6">
    <source>
        <dbReference type="ARBA" id="ARBA00022989"/>
    </source>
</evidence>
<feature type="transmembrane region" description="Helical" evidence="9">
    <location>
        <begin position="12"/>
        <end position="32"/>
    </location>
</feature>
<keyword evidence="3" id="KW-1003">Cell membrane</keyword>
<keyword evidence="4" id="KW-0997">Cell inner membrane</keyword>
<evidence type="ECO:0000256" key="4">
    <source>
        <dbReference type="ARBA" id="ARBA00022519"/>
    </source>
</evidence>
<keyword evidence="5 9" id="KW-0812">Transmembrane</keyword>
<feature type="transmembrane region" description="Helical" evidence="9">
    <location>
        <begin position="47"/>
        <end position="65"/>
    </location>
</feature>
<sequence>MLAVKKFLDRVLAAACVALFAVLVLTVSWQVFSRQVLNAPSNWSEQLAKYVFVWLGMFGAALVFSERGHIAVDFLIRKCPAGVQRGAAVVVQLAVIAFAALALIWGGSRMVLLTWDQNLTVLPTQVGPLHLVMPVTGVIITLYAVYHLVSVLRGEEAAIETDDSTEAI</sequence>
<evidence type="ECO:0000313" key="11">
    <source>
        <dbReference type="EMBL" id="MDI3403412.1"/>
    </source>
</evidence>
<evidence type="ECO:0000256" key="7">
    <source>
        <dbReference type="ARBA" id="ARBA00023136"/>
    </source>
</evidence>
<keyword evidence="6 9" id="KW-1133">Transmembrane helix</keyword>
<proteinExistence type="inferred from homology"/>
<evidence type="ECO:0000256" key="9">
    <source>
        <dbReference type="SAM" id="Phobius"/>
    </source>
</evidence>
<dbReference type="Proteomes" id="UP001223978">
    <property type="component" value="Unassembled WGS sequence"/>
</dbReference>
<feature type="transmembrane region" description="Helical" evidence="9">
    <location>
        <begin position="86"/>
        <end position="106"/>
    </location>
</feature>
<comment type="similarity">
    <text evidence="8">Belongs to the TRAP transporter small permease family.</text>
</comment>
<name>A0ABT6S5P2_9ACTN</name>
<evidence type="ECO:0000313" key="12">
    <source>
        <dbReference type="Proteomes" id="UP001223978"/>
    </source>
</evidence>
<keyword evidence="12" id="KW-1185">Reference proteome</keyword>
<comment type="subcellular location">
    <subcellularLocation>
        <location evidence="1">Cell inner membrane</location>
        <topology evidence="1">Multi-pass membrane protein</topology>
    </subcellularLocation>
</comment>
<evidence type="ECO:0000256" key="1">
    <source>
        <dbReference type="ARBA" id="ARBA00004429"/>
    </source>
</evidence>
<dbReference type="PANTHER" id="PTHR35011">
    <property type="entry name" value="2,3-DIKETO-L-GULONATE TRAP TRANSPORTER SMALL PERMEASE PROTEIN YIAM"/>
    <property type="match status" value="1"/>
</dbReference>
<keyword evidence="2" id="KW-0813">Transport</keyword>
<comment type="caution">
    <text evidence="11">The sequence shown here is derived from an EMBL/GenBank/DDBJ whole genome shotgun (WGS) entry which is preliminary data.</text>
</comment>
<feature type="domain" description="Tripartite ATP-independent periplasmic transporters DctQ component" evidence="10">
    <location>
        <begin position="23"/>
        <end position="153"/>
    </location>
</feature>
<keyword evidence="7 9" id="KW-0472">Membrane</keyword>
<dbReference type="EMBL" id="JASCIQ010000004">
    <property type="protein sequence ID" value="MDI3403412.1"/>
    <property type="molecule type" value="Genomic_DNA"/>
</dbReference>
<dbReference type="InterPro" id="IPR007387">
    <property type="entry name" value="TRAP_DctQ"/>
</dbReference>
<dbReference type="InterPro" id="IPR055348">
    <property type="entry name" value="DctQ"/>
</dbReference>
<gene>
    <name evidence="11" type="ORF">QIS96_06175</name>
</gene>
<dbReference type="RefSeq" id="WP_282541352.1">
    <property type="nucleotide sequence ID" value="NZ_JASCIQ010000004.1"/>
</dbReference>
<dbReference type="PANTHER" id="PTHR35011:SF2">
    <property type="entry name" value="2,3-DIKETO-L-GULONATE TRAP TRANSPORTER SMALL PERMEASE PROTEIN YIAM"/>
    <property type="match status" value="1"/>
</dbReference>
<evidence type="ECO:0000256" key="2">
    <source>
        <dbReference type="ARBA" id="ARBA00022448"/>
    </source>
</evidence>
<protein>
    <submittedName>
        <fullName evidence="11">TRAP transporter small permease</fullName>
    </submittedName>
</protein>
<evidence type="ECO:0000256" key="5">
    <source>
        <dbReference type="ARBA" id="ARBA00022692"/>
    </source>
</evidence>
<dbReference type="Pfam" id="PF04290">
    <property type="entry name" value="DctQ"/>
    <property type="match status" value="1"/>
</dbReference>
<organism evidence="11 12">
    <name type="scientific">Streptomyces cavernicola</name>
    <dbReference type="NCBI Taxonomy" id="3043613"/>
    <lineage>
        <taxon>Bacteria</taxon>
        <taxon>Bacillati</taxon>
        <taxon>Actinomycetota</taxon>
        <taxon>Actinomycetes</taxon>
        <taxon>Kitasatosporales</taxon>
        <taxon>Streptomycetaceae</taxon>
        <taxon>Streptomyces</taxon>
    </lineage>
</organism>
<evidence type="ECO:0000256" key="8">
    <source>
        <dbReference type="ARBA" id="ARBA00038436"/>
    </source>
</evidence>
<accession>A0ABT6S5P2</accession>
<feature type="transmembrane region" description="Helical" evidence="9">
    <location>
        <begin position="126"/>
        <end position="146"/>
    </location>
</feature>